<dbReference type="InterPro" id="IPR051554">
    <property type="entry name" value="Acetyltransferase_Eis"/>
</dbReference>
<gene>
    <name evidence="2" type="ORF">HD593_001918</name>
</gene>
<dbReference type="InterPro" id="IPR016181">
    <property type="entry name" value="Acyl_CoA_acyltransferase"/>
</dbReference>
<dbReference type="CDD" id="cd04301">
    <property type="entry name" value="NAT_SF"/>
    <property type="match status" value="1"/>
</dbReference>
<dbReference type="RefSeq" id="WP_185101811.1">
    <property type="nucleotide sequence ID" value="NZ_BAAAXY010000222.1"/>
</dbReference>
<accession>A0A7X0TX79</accession>
<dbReference type="InterPro" id="IPR000182">
    <property type="entry name" value="GNAT_dom"/>
</dbReference>
<dbReference type="SUPFAM" id="SSF55729">
    <property type="entry name" value="Acyl-CoA N-acyltransferases (Nat)"/>
    <property type="match status" value="1"/>
</dbReference>
<dbReference type="GO" id="GO:0034069">
    <property type="term" value="F:aminoglycoside N-acetyltransferase activity"/>
    <property type="evidence" value="ECO:0007669"/>
    <property type="project" value="TreeGrafter"/>
</dbReference>
<evidence type="ECO:0000313" key="3">
    <source>
        <dbReference type="Proteomes" id="UP000565579"/>
    </source>
</evidence>
<keyword evidence="3" id="KW-1185">Reference proteome</keyword>
<reference evidence="2 3" key="1">
    <citation type="submission" date="2020-08" db="EMBL/GenBank/DDBJ databases">
        <title>Sequencing the genomes of 1000 actinobacteria strains.</title>
        <authorList>
            <person name="Klenk H.-P."/>
        </authorList>
    </citation>
    <scope>NUCLEOTIDE SEQUENCE [LARGE SCALE GENOMIC DNA]</scope>
    <source>
        <strain evidence="2 3">DSM 43768</strain>
    </source>
</reference>
<organism evidence="2 3">
    <name type="scientific">Nonomuraea rubra</name>
    <dbReference type="NCBI Taxonomy" id="46180"/>
    <lineage>
        <taxon>Bacteria</taxon>
        <taxon>Bacillati</taxon>
        <taxon>Actinomycetota</taxon>
        <taxon>Actinomycetes</taxon>
        <taxon>Streptosporangiales</taxon>
        <taxon>Streptosporangiaceae</taxon>
        <taxon>Nonomuraea</taxon>
    </lineage>
</organism>
<evidence type="ECO:0000313" key="2">
    <source>
        <dbReference type="EMBL" id="MBB6547123.1"/>
    </source>
</evidence>
<feature type="domain" description="N-acetyltransferase" evidence="1">
    <location>
        <begin position="116"/>
        <end position="250"/>
    </location>
</feature>
<dbReference type="PANTHER" id="PTHR37817">
    <property type="entry name" value="N-ACETYLTRANSFERASE EIS"/>
    <property type="match status" value="1"/>
</dbReference>
<dbReference type="Proteomes" id="UP000565579">
    <property type="component" value="Unassembled WGS sequence"/>
</dbReference>
<name>A0A7X0TX79_9ACTN</name>
<dbReference type="EMBL" id="JACHMI010000001">
    <property type="protein sequence ID" value="MBB6547123.1"/>
    <property type="molecule type" value="Genomic_DNA"/>
</dbReference>
<dbReference type="Gene3D" id="3.40.630.30">
    <property type="match status" value="1"/>
</dbReference>
<dbReference type="Pfam" id="PF00583">
    <property type="entry name" value="Acetyltransf_1"/>
    <property type="match status" value="1"/>
</dbReference>
<dbReference type="PROSITE" id="PS51186">
    <property type="entry name" value="GNAT"/>
    <property type="match status" value="1"/>
</dbReference>
<sequence length="250" mass="27244">MTTADLDRQLANARDYWLGWGAADRSDGALTLYRSSVAHPQLNGVLRVSPHHSPQDAMAEAEDRLAGVPHLWWAGPDSRPDLADHLLAAGLTESGTVPIMSRDLTRPIQETPPPGLRIHQLTDLDPLSGWVHTYAPSFGVTPDQYDQVLQVEHDRPDKPGALVRFAAHWNGRLVGTSALFDAHGVAGIYVVTTQETHRRRGIGTALTAAAMREGRDRDLDTATLQASAAGVPVYQRLGFETVATYRMFSG</sequence>
<comment type="caution">
    <text evidence="2">The sequence shown here is derived from an EMBL/GenBank/DDBJ whole genome shotgun (WGS) entry which is preliminary data.</text>
</comment>
<evidence type="ECO:0000259" key="1">
    <source>
        <dbReference type="PROSITE" id="PS51186"/>
    </source>
</evidence>
<dbReference type="GO" id="GO:0030649">
    <property type="term" value="P:aminoglycoside antibiotic catabolic process"/>
    <property type="evidence" value="ECO:0007669"/>
    <property type="project" value="TreeGrafter"/>
</dbReference>
<keyword evidence="2" id="KW-0808">Transferase</keyword>
<dbReference type="AlphaFoldDB" id="A0A7X0TX79"/>
<protein>
    <submittedName>
        <fullName evidence="2">GNAT superfamily N-acetyltransferase</fullName>
    </submittedName>
</protein>
<proteinExistence type="predicted"/>
<dbReference type="PANTHER" id="PTHR37817:SF1">
    <property type="entry name" value="N-ACETYLTRANSFERASE EIS"/>
    <property type="match status" value="1"/>
</dbReference>